<evidence type="ECO:0000313" key="9">
    <source>
        <dbReference type="Proteomes" id="UP000318864"/>
    </source>
</evidence>
<dbReference type="GO" id="GO:0003984">
    <property type="term" value="F:acetolactate synthase activity"/>
    <property type="evidence" value="ECO:0007669"/>
    <property type="project" value="TreeGrafter"/>
</dbReference>
<keyword evidence="9" id="KW-1185">Reference proteome</keyword>
<dbReference type="Pfam" id="PF02775">
    <property type="entry name" value="TPP_enzyme_C"/>
    <property type="match status" value="1"/>
</dbReference>
<dbReference type="InterPro" id="IPR012001">
    <property type="entry name" value="Thiamin_PyroP_enz_TPP-bd_dom"/>
</dbReference>
<feature type="domain" description="Thiamine pyrophosphate enzyme central" evidence="5">
    <location>
        <begin position="193"/>
        <end position="326"/>
    </location>
</feature>
<evidence type="ECO:0000259" key="6">
    <source>
        <dbReference type="Pfam" id="PF02775"/>
    </source>
</evidence>
<dbReference type="GO" id="GO:0005948">
    <property type="term" value="C:acetolactate synthase complex"/>
    <property type="evidence" value="ECO:0007669"/>
    <property type="project" value="TreeGrafter"/>
</dbReference>
<dbReference type="InterPro" id="IPR011766">
    <property type="entry name" value="TPP_enzyme_TPP-bd"/>
</dbReference>
<evidence type="ECO:0000256" key="1">
    <source>
        <dbReference type="ARBA" id="ARBA00007812"/>
    </source>
</evidence>
<organism evidence="8 9">
    <name type="scientific">Salinadaptatus halalkaliphilus</name>
    <dbReference type="NCBI Taxonomy" id="2419781"/>
    <lineage>
        <taxon>Archaea</taxon>
        <taxon>Methanobacteriati</taxon>
        <taxon>Methanobacteriota</taxon>
        <taxon>Stenosarchaea group</taxon>
        <taxon>Halobacteria</taxon>
        <taxon>Halobacteriales</taxon>
        <taxon>Natrialbaceae</taxon>
        <taxon>Salinadaptatus</taxon>
    </lineage>
</organism>
<protein>
    <submittedName>
        <fullName evidence="8">Thiamine pyrophosphate-binding protein</fullName>
    </submittedName>
</protein>
<feature type="region of interest" description="Disordered" evidence="4">
    <location>
        <begin position="161"/>
        <end position="192"/>
    </location>
</feature>
<feature type="compositionally biased region" description="Low complexity" evidence="4">
    <location>
        <begin position="173"/>
        <end position="183"/>
    </location>
</feature>
<proteinExistence type="inferred from homology"/>
<evidence type="ECO:0000256" key="3">
    <source>
        <dbReference type="RuleBase" id="RU362132"/>
    </source>
</evidence>
<dbReference type="InterPro" id="IPR029061">
    <property type="entry name" value="THDP-binding"/>
</dbReference>
<dbReference type="PANTHER" id="PTHR18968">
    <property type="entry name" value="THIAMINE PYROPHOSPHATE ENZYMES"/>
    <property type="match status" value="1"/>
</dbReference>
<dbReference type="Pfam" id="PF02776">
    <property type="entry name" value="TPP_enzyme_N"/>
    <property type="match status" value="1"/>
</dbReference>
<dbReference type="CDD" id="cd07035">
    <property type="entry name" value="TPP_PYR_POX_like"/>
    <property type="match status" value="1"/>
</dbReference>
<dbReference type="GO" id="GO:0009099">
    <property type="term" value="P:L-valine biosynthetic process"/>
    <property type="evidence" value="ECO:0007669"/>
    <property type="project" value="TreeGrafter"/>
</dbReference>
<accession>A0A4S3TJG6</accession>
<dbReference type="GO" id="GO:0044272">
    <property type="term" value="P:sulfur compound biosynthetic process"/>
    <property type="evidence" value="ECO:0007669"/>
    <property type="project" value="UniProtKB-ARBA"/>
</dbReference>
<dbReference type="Gene3D" id="3.40.50.1220">
    <property type="entry name" value="TPP-binding domain"/>
    <property type="match status" value="1"/>
</dbReference>
<comment type="similarity">
    <text evidence="1 3">Belongs to the TPP enzyme family.</text>
</comment>
<name>A0A4S3TJG6_9EURY</name>
<evidence type="ECO:0000259" key="5">
    <source>
        <dbReference type="Pfam" id="PF00205"/>
    </source>
</evidence>
<dbReference type="GO" id="GO:0030976">
    <property type="term" value="F:thiamine pyrophosphate binding"/>
    <property type="evidence" value="ECO:0007669"/>
    <property type="project" value="InterPro"/>
</dbReference>
<dbReference type="SUPFAM" id="SSF52518">
    <property type="entry name" value="Thiamin diphosphate-binding fold (THDP-binding)"/>
    <property type="match status" value="2"/>
</dbReference>
<dbReference type="InterPro" id="IPR012000">
    <property type="entry name" value="Thiamin_PyroP_enz_cen_dom"/>
</dbReference>
<dbReference type="InterPro" id="IPR045229">
    <property type="entry name" value="TPP_enz"/>
</dbReference>
<dbReference type="GO" id="GO:0000287">
    <property type="term" value="F:magnesium ion binding"/>
    <property type="evidence" value="ECO:0007669"/>
    <property type="project" value="InterPro"/>
</dbReference>
<feature type="domain" description="Thiamine pyrophosphate enzyme N-terminal TPP-binding" evidence="7">
    <location>
        <begin position="9"/>
        <end position="120"/>
    </location>
</feature>
<feature type="domain" description="Thiamine pyrophosphate enzyme TPP-binding" evidence="6">
    <location>
        <begin position="385"/>
        <end position="514"/>
    </location>
</feature>
<keyword evidence="2 3" id="KW-0786">Thiamine pyrophosphate</keyword>
<dbReference type="GO" id="GO:0050660">
    <property type="term" value="F:flavin adenine dinucleotide binding"/>
    <property type="evidence" value="ECO:0007669"/>
    <property type="project" value="TreeGrafter"/>
</dbReference>
<dbReference type="GO" id="GO:0009097">
    <property type="term" value="P:isoleucine biosynthetic process"/>
    <property type="evidence" value="ECO:0007669"/>
    <property type="project" value="TreeGrafter"/>
</dbReference>
<dbReference type="InterPro" id="IPR029035">
    <property type="entry name" value="DHS-like_NAD/FAD-binding_dom"/>
</dbReference>
<gene>
    <name evidence="8" type="ORF">D8Y22_14535</name>
</gene>
<dbReference type="EMBL" id="RBZW01000042">
    <property type="protein sequence ID" value="THE64126.1"/>
    <property type="molecule type" value="Genomic_DNA"/>
</dbReference>
<reference evidence="8 9" key="1">
    <citation type="submission" date="2018-10" db="EMBL/GenBank/DDBJ databases">
        <title>Natronolimnobius sp. XQ-INN 246 isolated from Inner Mongolia Autonomous Region of China.</title>
        <authorList>
            <person name="Xue Q."/>
        </authorList>
    </citation>
    <scope>NUCLEOTIDE SEQUENCE [LARGE SCALE GENOMIC DNA]</scope>
    <source>
        <strain evidence="8 9">XQ-INN 246</strain>
    </source>
</reference>
<dbReference type="Pfam" id="PF00205">
    <property type="entry name" value="TPP_enzyme_M"/>
    <property type="match status" value="1"/>
</dbReference>
<dbReference type="OrthoDB" id="6837at2157"/>
<dbReference type="Proteomes" id="UP000318864">
    <property type="component" value="Unassembled WGS sequence"/>
</dbReference>
<evidence type="ECO:0000256" key="4">
    <source>
        <dbReference type="SAM" id="MobiDB-lite"/>
    </source>
</evidence>
<dbReference type="Gene3D" id="3.40.50.970">
    <property type="match status" value="2"/>
</dbReference>
<evidence type="ECO:0000313" key="8">
    <source>
        <dbReference type="EMBL" id="THE64126.1"/>
    </source>
</evidence>
<sequence length="546" mass="58148">MANTDETATGSEYILEAIAAEGVETVFGIIGEGNAHLIDAMNDHDLEFSQARHEQAAVSMADGHARTVQQVSVCTLTHGPGLTNGATGIAAADRDNVPLVVLVGDTSVEGRETSLQYLDHQAFAAPITRYTTRIERPKTIPETLSRAFDRARTRSGPVVVEIPEEIQEREPPESSYRPVSRPSQRPRPDDGRLAEAVSVLEDADEPMLLAGGGALRSDAGEALETLAEHLGAPIATTYFGRGVLPDAHPMVSGIAGTFLSPANDELAWDVDVLVAVGARLSGKTTRYGELYADTDVIQIDLDREGIGAYQQPAVGIVADARAALEEVTARLDASPDRASRVADAIESAPDPWADGFEKRSGEIDPREFTMALSDRVPDDSIVAVDSGNNTGFPAVFHDIGASGRLLVNGNFGTMGYALPAALGAKAAAPDRPVVCYIGDGATLQVIQEIETGVRLGLPIVLAVLNDRSYGIIRHRQNLVYERETASSYDSPAYADIARGFGAKAATIRSADELDVVDDYLDSDPDVPLVLDVRTIPEVSRPGFPPY</sequence>
<evidence type="ECO:0000259" key="7">
    <source>
        <dbReference type="Pfam" id="PF02776"/>
    </source>
</evidence>
<dbReference type="PANTHER" id="PTHR18968:SF13">
    <property type="entry name" value="ACETOLACTATE SYNTHASE CATALYTIC SUBUNIT, MITOCHONDRIAL"/>
    <property type="match status" value="1"/>
</dbReference>
<evidence type="ECO:0000256" key="2">
    <source>
        <dbReference type="ARBA" id="ARBA00023052"/>
    </source>
</evidence>
<comment type="caution">
    <text evidence="8">The sequence shown here is derived from an EMBL/GenBank/DDBJ whole genome shotgun (WGS) entry which is preliminary data.</text>
</comment>
<dbReference type="SUPFAM" id="SSF52467">
    <property type="entry name" value="DHS-like NAD/FAD-binding domain"/>
    <property type="match status" value="1"/>
</dbReference>
<dbReference type="RefSeq" id="WP_141465411.1">
    <property type="nucleotide sequence ID" value="NZ_RBZW01000042.1"/>
</dbReference>
<dbReference type="AlphaFoldDB" id="A0A4S3TJG6"/>
<dbReference type="CDD" id="cd00568">
    <property type="entry name" value="TPP_enzymes"/>
    <property type="match status" value="1"/>
</dbReference>